<dbReference type="EC" id="2.3.1.275" evidence="10"/>
<feature type="transmembrane region" description="Helical" evidence="10">
    <location>
        <begin position="43"/>
        <end position="63"/>
    </location>
</feature>
<comment type="caution">
    <text evidence="11">The sequence shown here is derived from an EMBL/GenBank/DDBJ whole genome shotgun (WGS) entry which is preliminary data.</text>
</comment>
<feature type="transmembrane region" description="Helical" evidence="10">
    <location>
        <begin position="137"/>
        <end position="156"/>
    </location>
</feature>
<comment type="subcellular location">
    <subcellularLocation>
        <location evidence="10">Cell membrane</location>
        <topology evidence="10">Multi-pass membrane protein</topology>
    </subcellularLocation>
</comment>
<dbReference type="AlphaFoldDB" id="A0A096CT85"/>
<comment type="function">
    <text evidence="10">Catalyzes the transfer of an acyl group from acyl-phosphate (acyl-PO(4)) to glycerol-3-phosphate (G3P) to form lysophosphatidic acid (LPA). This enzyme utilizes acyl-phosphate as fatty acyl donor, but not acyl-CoA or acyl-ACP.</text>
</comment>
<keyword evidence="2 10" id="KW-0444">Lipid biosynthesis</keyword>
<evidence type="ECO:0000256" key="9">
    <source>
        <dbReference type="ARBA" id="ARBA00023264"/>
    </source>
</evidence>
<keyword evidence="6 10" id="KW-0443">Lipid metabolism</keyword>
<dbReference type="EMBL" id="AZTB01000061">
    <property type="protein sequence ID" value="KGG79759.1"/>
    <property type="molecule type" value="Genomic_DNA"/>
</dbReference>
<keyword evidence="7 10" id="KW-0472">Membrane</keyword>
<evidence type="ECO:0000256" key="5">
    <source>
        <dbReference type="ARBA" id="ARBA00022989"/>
    </source>
</evidence>
<organism evidence="11 12">
    <name type="scientific">Caloranaerobacter azorensis H53214</name>
    <dbReference type="NCBI Taxonomy" id="1156417"/>
    <lineage>
        <taxon>Bacteria</taxon>
        <taxon>Bacillati</taxon>
        <taxon>Bacillota</taxon>
        <taxon>Tissierellia</taxon>
        <taxon>Tissierellales</taxon>
        <taxon>Thermohalobacteraceae</taxon>
        <taxon>Caloranaerobacter</taxon>
    </lineage>
</organism>
<evidence type="ECO:0000256" key="3">
    <source>
        <dbReference type="ARBA" id="ARBA00022679"/>
    </source>
</evidence>
<evidence type="ECO:0000256" key="6">
    <source>
        <dbReference type="ARBA" id="ARBA00023098"/>
    </source>
</evidence>
<keyword evidence="4 10" id="KW-0812">Transmembrane</keyword>
<dbReference type="SMART" id="SM01207">
    <property type="entry name" value="G3P_acyltransf"/>
    <property type="match status" value="1"/>
</dbReference>
<evidence type="ECO:0000256" key="4">
    <source>
        <dbReference type="ARBA" id="ARBA00022692"/>
    </source>
</evidence>
<proteinExistence type="inferred from homology"/>
<dbReference type="GO" id="GO:0008654">
    <property type="term" value="P:phospholipid biosynthetic process"/>
    <property type="evidence" value="ECO:0007669"/>
    <property type="project" value="UniProtKB-UniRule"/>
</dbReference>
<dbReference type="GO" id="GO:0005886">
    <property type="term" value="C:plasma membrane"/>
    <property type="evidence" value="ECO:0007669"/>
    <property type="project" value="UniProtKB-SubCell"/>
</dbReference>
<keyword evidence="3 10" id="KW-0808">Transferase</keyword>
<evidence type="ECO:0000256" key="2">
    <source>
        <dbReference type="ARBA" id="ARBA00022516"/>
    </source>
</evidence>
<keyword evidence="8 10" id="KW-0594">Phospholipid biosynthesis</keyword>
<reference evidence="11 12" key="1">
    <citation type="submission" date="2013-12" db="EMBL/GenBank/DDBJ databases">
        <title>Draft genome sequence of Caloranaerobacter sp. H53214.</title>
        <authorList>
            <person name="Jiang L.J."/>
            <person name="Shao Z.Z."/>
            <person name="Long M.N."/>
        </authorList>
    </citation>
    <scope>NUCLEOTIDE SEQUENCE [LARGE SCALE GENOMIC DNA]</scope>
    <source>
        <strain evidence="11 12">H53214</strain>
    </source>
</reference>
<comment type="subunit">
    <text evidence="10">Probably interacts with PlsX.</text>
</comment>
<dbReference type="HAMAP" id="MF_01043">
    <property type="entry name" value="PlsY"/>
    <property type="match status" value="1"/>
</dbReference>
<dbReference type="Pfam" id="PF02660">
    <property type="entry name" value="G3P_acyltransf"/>
    <property type="match status" value="1"/>
</dbReference>
<evidence type="ECO:0000313" key="11">
    <source>
        <dbReference type="EMBL" id="KGG79759.1"/>
    </source>
</evidence>
<comment type="catalytic activity">
    <reaction evidence="10">
        <text>an acyl phosphate + sn-glycerol 3-phosphate = a 1-acyl-sn-glycero-3-phosphate + phosphate</text>
        <dbReference type="Rhea" id="RHEA:34075"/>
        <dbReference type="ChEBI" id="CHEBI:43474"/>
        <dbReference type="ChEBI" id="CHEBI:57597"/>
        <dbReference type="ChEBI" id="CHEBI:57970"/>
        <dbReference type="ChEBI" id="CHEBI:59918"/>
        <dbReference type="EC" id="2.3.1.275"/>
    </reaction>
</comment>
<dbReference type="PANTHER" id="PTHR30309">
    <property type="entry name" value="INNER MEMBRANE PROTEIN YGIH"/>
    <property type="match status" value="1"/>
</dbReference>
<dbReference type="UniPathway" id="UPA00085"/>
<keyword evidence="9 10" id="KW-1208">Phospholipid metabolism</keyword>
<protein>
    <recommendedName>
        <fullName evidence="10">Glycerol-3-phosphate acyltransferase</fullName>
    </recommendedName>
    <alternativeName>
        <fullName evidence="10">Acyl-PO4 G3P acyltransferase</fullName>
    </alternativeName>
    <alternativeName>
        <fullName evidence="10">Acyl-phosphate--glycerol-3-phosphate acyltransferase</fullName>
    </alternativeName>
    <alternativeName>
        <fullName evidence="10">G3P acyltransferase</fullName>
        <shortName evidence="10">GPAT</shortName>
        <ecNumber evidence="10">2.3.1.275</ecNumber>
    </alternativeName>
    <alternativeName>
        <fullName evidence="10">Lysophosphatidic acid synthase</fullName>
        <shortName evidence="10">LPA synthase</shortName>
    </alternativeName>
</protein>
<evidence type="ECO:0000313" key="12">
    <source>
        <dbReference type="Proteomes" id="UP000029622"/>
    </source>
</evidence>
<feature type="transmembrane region" description="Helical" evidence="10">
    <location>
        <begin position="106"/>
        <end position="130"/>
    </location>
</feature>
<evidence type="ECO:0000256" key="8">
    <source>
        <dbReference type="ARBA" id="ARBA00023209"/>
    </source>
</evidence>
<evidence type="ECO:0000256" key="7">
    <source>
        <dbReference type="ARBA" id="ARBA00023136"/>
    </source>
</evidence>
<evidence type="ECO:0000256" key="1">
    <source>
        <dbReference type="ARBA" id="ARBA00022475"/>
    </source>
</evidence>
<gene>
    <name evidence="10" type="primary">plsY</name>
    <name evidence="11" type="ORF">Y919_10105</name>
</gene>
<dbReference type="InterPro" id="IPR003811">
    <property type="entry name" value="G3P_acylTferase_PlsY"/>
</dbReference>
<evidence type="ECO:0000256" key="10">
    <source>
        <dbReference type="HAMAP-Rule" id="MF_01043"/>
    </source>
</evidence>
<feature type="transmembrane region" description="Helical" evidence="10">
    <location>
        <begin position="162"/>
        <end position="178"/>
    </location>
</feature>
<accession>A0A096CT85</accession>
<sequence length="198" mass="21622">MYKILLVLLLSYLIGNINAAYLIGRILENKDIRNYGSGNAGATNALRVFGAKIAAVTFLFDLLKAVIAVILGKMILGETGMFLAGISVIVGHNWPALLNFRGGKGIASTIGVMLIINYKITLICLAIGLIIVIKSRYVSLGSVITMALLPIIGLFFNRPFNLDFLIFTLILSVMAIYRHKGNISRLLKGQERKIGQRV</sequence>
<dbReference type="RefSeq" id="WP_035164413.1">
    <property type="nucleotide sequence ID" value="NZ_AZTB01000061.1"/>
</dbReference>
<dbReference type="NCBIfam" id="TIGR00023">
    <property type="entry name" value="glycerol-3-phosphate 1-O-acyltransferase PlsY"/>
    <property type="match status" value="1"/>
</dbReference>
<dbReference type="PANTHER" id="PTHR30309:SF0">
    <property type="entry name" value="GLYCEROL-3-PHOSPHATE ACYLTRANSFERASE-RELATED"/>
    <property type="match status" value="1"/>
</dbReference>
<keyword evidence="1 10" id="KW-1003">Cell membrane</keyword>
<dbReference type="Proteomes" id="UP000029622">
    <property type="component" value="Unassembled WGS sequence"/>
</dbReference>
<dbReference type="GO" id="GO:0043772">
    <property type="term" value="F:acyl-phosphate glycerol-3-phosphate acyltransferase activity"/>
    <property type="evidence" value="ECO:0007669"/>
    <property type="project" value="UniProtKB-UniRule"/>
</dbReference>
<keyword evidence="5 10" id="KW-1133">Transmembrane helix</keyword>
<comment type="pathway">
    <text evidence="10">Lipid metabolism; phospholipid metabolism.</text>
</comment>
<dbReference type="STRING" id="1156417.Y919_10105"/>
<comment type="similarity">
    <text evidence="10">Belongs to the PlsY family.</text>
</comment>
<name>A0A096CT85_9FIRM</name>